<dbReference type="AlphaFoldDB" id="A0AAV9QY99"/>
<keyword evidence="1" id="KW-0175">Coiled coil</keyword>
<feature type="non-terminal residue" evidence="2">
    <location>
        <position position="222"/>
    </location>
</feature>
<dbReference type="GO" id="GO:0007099">
    <property type="term" value="P:centriole replication"/>
    <property type="evidence" value="ECO:0007669"/>
    <property type="project" value="TreeGrafter"/>
</dbReference>
<sequence length="222" mass="25598">MFHCNLSQSLQTLGFIVTFLKVLCSIGFSVVSAESFFCVQECQRLKQQVLSLRRENGTLDTEVHEKECIVSQLQVRVAVLEQDIKDKEMAMCHTKEVLEATRQQRECVEETAENKELQLRRLEATVKSLSEELLKANGIIQKLHREVRGLTSKVKVKNTVTVSQEKVLRERQAELQRVDKNLQSAQKQVLSKEEEVKQLKEQLEMTVQKLNESKEVLKTNEN</sequence>
<proteinExistence type="predicted"/>
<dbReference type="GO" id="GO:0005814">
    <property type="term" value="C:centriole"/>
    <property type="evidence" value="ECO:0007669"/>
    <property type="project" value="TreeGrafter"/>
</dbReference>
<comment type="caution">
    <text evidence="2">The sequence shown here is derived from an EMBL/GenBank/DDBJ whole genome shotgun (WGS) entry which is preliminary data.</text>
</comment>
<dbReference type="Proteomes" id="UP001311232">
    <property type="component" value="Unassembled WGS sequence"/>
</dbReference>
<dbReference type="Gene3D" id="1.10.287.1490">
    <property type="match status" value="1"/>
</dbReference>
<feature type="coiled-coil region" evidence="1">
    <location>
        <begin position="42"/>
        <end position="220"/>
    </location>
</feature>
<dbReference type="PANTHER" id="PTHR44281">
    <property type="entry name" value="SPINDLE ASSEMBLY ABNORMAL PROTEIN 6 HOMOLOG"/>
    <property type="match status" value="1"/>
</dbReference>
<gene>
    <name evidence="2" type="ORF">CRENBAI_000560</name>
</gene>
<reference evidence="2 3" key="1">
    <citation type="submission" date="2021-06" db="EMBL/GenBank/DDBJ databases">
        <authorList>
            <person name="Palmer J.M."/>
        </authorList>
    </citation>
    <scope>NUCLEOTIDE SEQUENCE [LARGE SCALE GENOMIC DNA]</scope>
    <source>
        <strain evidence="2 3">MEX-2019</strain>
        <tissue evidence="2">Muscle</tissue>
    </source>
</reference>
<dbReference type="GO" id="GO:0005813">
    <property type="term" value="C:centrosome"/>
    <property type="evidence" value="ECO:0007669"/>
    <property type="project" value="TreeGrafter"/>
</dbReference>
<dbReference type="EMBL" id="JAHHUM010002687">
    <property type="protein sequence ID" value="KAK5601380.1"/>
    <property type="molecule type" value="Genomic_DNA"/>
</dbReference>
<name>A0AAV9QY99_9TELE</name>
<dbReference type="PANTHER" id="PTHR44281:SF4">
    <property type="entry name" value="SPINDLE ASSEMBLY ABNORMAL PROTEIN 6 HOMOLOG"/>
    <property type="match status" value="1"/>
</dbReference>
<evidence type="ECO:0000313" key="3">
    <source>
        <dbReference type="Proteomes" id="UP001311232"/>
    </source>
</evidence>
<protein>
    <submittedName>
        <fullName evidence="2">Uncharacterized protein</fullName>
    </submittedName>
</protein>
<organism evidence="2 3">
    <name type="scientific">Crenichthys baileyi</name>
    <name type="common">White River springfish</name>
    <dbReference type="NCBI Taxonomy" id="28760"/>
    <lineage>
        <taxon>Eukaryota</taxon>
        <taxon>Metazoa</taxon>
        <taxon>Chordata</taxon>
        <taxon>Craniata</taxon>
        <taxon>Vertebrata</taxon>
        <taxon>Euteleostomi</taxon>
        <taxon>Actinopterygii</taxon>
        <taxon>Neopterygii</taxon>
        <taxon>Teleostei</taxon>
        <taxon>Neoteleostei</taxon>
        <taxon>Acanthomorphata</taxon>
        <taxon>Ovalentaria</taxon>
        <taxon>Atherinomorphae</taxon>
        <taxon>Cyprinodontiformes</taxon>
        <taxon>Goodeidae</taxon>
        <taxon>Crenichthys</taxon>
    </lineage>
</organism>
<evidence type="ECO:0000256" key="1">
    <source>
        <dbReference type="SAM" id="Coils"/>
    </source>
</evidence>
<evidence type="ECO:0000313" key="2">
    <source>
        <dbReference type="EMBL" id="KAK5601380.1"/>
    </source>
</evidence>
<keyword evidence="3" id="KW-1185">Reference proteome</keyword>
<accession>A0AAV9QY99</accession>
<dbReference type="GO" id="GO:0007283">
    <property type="term" value="P:spermatogenesis"/>
    <property type="evidence" value="ECO:0007669"/>
    <property type="project" value="TreeGrafter"/>
</dbReference>